<name>A0A011P6C9_ACCRE</name>
<sequence>MKKLATAITITASLAMLAAAATHQYQQSTAAEHHQSALAS</sequence>
<organism evidence="2 3">
    <name type="scientific">Accumulibacter regalis</name>
    <dbReference type="NCBI Taxonomy" id="522306"/>
    <lineage>
        <taxon>Bacteria</taxon>
        <taxon>Pseudomonadati</taxon>
        <taxon>Pseudomonadota</taxon>
        <taxon>Betaproteobacteria</taxon>
        <taxon>Candidatus Accumulibacter</taxon>
    </lineage>
</organism>
<accession>A0A011P6C9</accession>
<dbReference type="Proteomes" id="UP000022141">
    <property type="component" value="Unassembled WGS sequence"/>
</dbReference>
<evidence type="ECO:0000313" key="2">
    <source>
        <dbReference type="EMBL" id="EXI90533.1"/>
    </source>
</evidence>
<evidence type="ECO:0000313" key="3">
    <source>
        <dbReference type="Proteomes" id="UP000022141"/>
    </source>
</evidence>
<evidence type="ECO:0000256" key="1">
    <source>
        <dbReference type="SAM" id="SignalP"/>
    </source>
</evidence>
<keyword evidence="1" id="KW-0732">Signal</keyword>
<dbReference type="PATRIC" id="fig|1454004.3.peg.755"/>
<protein>
    <submittedName>
        <fullName evidence="2">Uncharacterized protein</fullName>
    </submittedName>
</protein>
<feature type="chain" id="PRO_5001462730" evidence="1">
    <location>
        <begin position="19"/>
        <end position="40"/>
    </location>
</feature>
<proteinExistence type="predicted"/>
<reference evidence="2" key="1">
    <citation type="submission" date="2014-02" db="EMBL/GenBank/DDBJ databases">
        <title>Expanding our view of genomic diversity in Candidatus Accumulibacter clades.</title>
        <authorList>
            <person name="Skennerton C.T."/>
            <person name="Barr J.J."/>
            <person name="Slater F.R."/>
            <person name="Bond P.L."/>
            <person name="Tyson G.W."/>
        </authorList>
    </citation>
    <scope>NUCLEOTIDE SEQUENCE [LARGE SCALE GENOMIC DNA]</scope>
</reference>
<feature type="signal peptide" evidence="1">
    <location>
        <begin position="1"/>
        <end position="18"/>
    </location>
</feature>
<comment type="caution">
    <text evidence="2">The sequence shown here is derived from an EMBL/GenBank/DDBJ whole genome shotgun (WGS) entry which is preliminary data.</text>
</comment>
<dbReference type="EMBL" id="JEMY01000005">
    <property type="protein sequence ID" value="EXI90533.1"/>
    <property type="molecule type" value="Genomic_DNA"/>
</dbReference>
<dbReference type="STRING" id="1454004.AW11_00727"/>
<gene>
    <name evidence="2" type="ORF">AW11_00727</name>
</gene>
<dbReference type="AlphaFoldDB" id="A0A011P6C9"/>
<keyword evidence="3" id="KW-1185">Reference proteome</keyword>